<dbReference type="EMBL" id="FWFV01000001">
    <property type="protein sequence ID" value="SLN17338.1"/>
    <property type="molecule type" value="Genomic_DNA"/>
</dbReference>
<dbReference type="PANTHER" id="PTHR11820">
    <property type="entry name" value="ACYLPYRUVASE"/>
    <property type="match status" value="1"/>
</dbReference>
<accession>A0A1Y5RH98</accession>
<dbReference type="EC" id="3.7.1.20" evidence="3"/>
<organism evidence="3 4">
    <name type="scientific">Palleronia marisminoris</name>
    <dbReference type="NCBI Taxonomy" id="315423"/>
    <lineage>
        <taxon>Bacteria</taxon>
        <taxon>Pseudomonadati</taxon>
        <taxon>Pseudomonadota</taxon>
        <taxon>Alphaproteobacteria</taxon>
        <taxon>Rhodobacterales</taxon>
        <taxon>Roseobacteraceae</taxon>
        <taxon>Palleronia</taxon>
    </lineage>
</organism>
<dbReference type="STRING" id="315423.SAMN04488020_101498"/>
<dbReference type="SUPFAM" id="SSF56529">
    <property type="entry name" value="FAH"/>
    <property type="match status" value="1"/>
</dbReference>
<dbReference type="PANTHER" id="PTHR11820:SF90">
    <property type="entry name" value="FLUTATHIONE S-TRANSFERASE"/>
    <property type="match status" value="1"/>
</dbReference>
<dbReference type="GO" id="GO:0034545">
    <property type="term" value="F:fumarylpyruvate hydrolase activity"/>
    <property type="evidence" value="ECO:0007669"/>
    <property type="project" value="UniProtKB-EC"/>
</dbReference>
<dbReference type="Gene3D" id="3.90.850.10">
    <property type="entry name" value="Fumarylacetoacetase-like, C-terminal domain"/>
    <property type="match status" value="1"/>
</dbReference>
<proteinExistence type="predicted"/>
<evidence type="ECO:0000256" key="1">
    <source>
        <dbReference type="ARBA" id="ARBA00022723"/>
    </source>
</evidence>
<gene>
    <name evidence="3" type="primary">nagK_1</name>
    <name evidence="3" type="ORF">PAM7066_00498</name>
</gene>
<dbReference type="AlphaFoldDB" id="A0A1Y5RH98"/>
<dbReference type="Proteomes" id="UP000193870">
    <property type="component" value="Unassembled WGS sequence"/>
</dbReference>
<keyword evidence="4" id="KW-1185">Reference proteome</keyword>
<dbReference type="OrthoDB" id="5197601at2"/>
<sequence length="216" mass="22857">MSNLFDPAPPVTVPVEGAGGYPIRRIFCIGRNYEAHAAEMGSQADRAAPFFFTKTPSHVVAPGDWAYPPGTSDVHHEVELVVALGADGRVRAAGVGLDMTRRDLQSDAKQRRRPWDVAKDFEGSAILGQMVEATAEDLGVLDISLAVNGDERQSGSTRDMIHGVPALLAHLCGLYTLGAGDIVMTGTPAGVGPVSVGDRLTGRIGFLPEIEVTVVR</sequence>
<dbReference type="InterPro" id="IPR011234">
    <property type="entry name" value="Fumarylacetoacetase-like_C"/>
</dbReference>
<protein>
    <submittedName>
        <fullName evidence="3">Fumarylpyruvate hydrolase</fullName>
        <ecNumber evidence="3">3.7.1.20</ecNumber>
    </submittedName>
</protein>
<feature type="domain" description="Fumarylacetoacetase-like C-terminal" evidence="2">
    <location>
        <begin position="26"/>
        <end position="215"/>
    </location>
</feature>
<keyword evidence="1" id="KW-0479">Metal-binding</keyword>
<evidence type="ECO:0000313" key="3">
    <source>
        <dbReference type="EMBL" id="SLN17338.1"/>
    </source>
</evidence>
<evidence type="ECO:0000313" key="4">
    <source>
        <dbReference type="Proteomes" id="UP000193870"/>
    </source>
</evidence>
<dbReference type="GO" id="GO:0018773">
    <property type="term" value="F:acetylpyruvate hydrolase activity"/>
    <property type="evidence" value="ECO:0007669"/>
    <property type="project" value="TreeGrafter"/>
</dbReference>
<dbReference type="RefSeq" id="WP_085852518.1">
    <property type="nucleotide sequence ID" value="NZ_FOPF01000001.1"/>
</dbReference>
<dbReference type="Pfam" id="PF01557">
    <property type="entry name" value="FAA_hydrolase"/>
    <property type="match status" value="1"/>
</dbReference>
<dbReference type="GO" id="GO:0046872">
    <property type="term" value="F:metal ion binding"/>
    <property type="evidence" value="ECO:0007669"/>
    <property type="project" value="UniProtKB-KW"/>
</dbReference>
<name>A0A1Y5RH98_9RHOB</name>
<reference evidence="3 4" key="1">
    <citation type="submission" date="2017-03" db="EMBL/GenBank/DDBJ databases">
        <authorList>
            <person name="Afonso C.L."/>
            <person name="Miller P.J."/>
            <person name="Scott M.A."/>
            <person name="Spackman E."/>
            <person name="Goraichik I."/>
            <person name="Dimitrov K.M."/>
            <person name="Suarez D.L."/>
            <person name="Swayne D.E."/>
        </authorList>
    </citation>
    <scope>NUCLEOTIDE SEQUENCE [LARGE SCALE GENOMIC DNA]</scope>
    <source>
        <strain evidence="3 4">CECT 7066</strain>
    </source>
</reference>
<keyword evidence="3" id="KW-0670">Pyruvate</keyword>
<keyword evidence="3" id="KW-0378">Hydrolase</keyword>
<dbReference type="InterPro" id="IPR036663">
    <property type="entry name" value="Fumarylacetoacetase_C_sf"/>
</dbReference>
<evidence type="ECO:0000259" key="2">
    <source>
        <dbReference type="Pfam" id="PF01557"/>
    </source>
</evidence>